<keyword evidence="2" id="KW-1185">Reference proteome</keyword>
<dbReference type="Gene3D" id="2.60.120.40">
    <property type="match status" value="1"/>
</dbReference>
<dbReference type="RefSeq" id="WP_189009820.1">
    <property type="nucleotide sequence ID" value="NZ_BMHE01000005.1"/>
</dbReference>
<dbReference type="InterPro" id="IPR011050">
    <property type="entry name" value="Pectin_lyase_fold/virulence"/>
</dbReference>
<name>A0ABQ2BUF1_9BACL</name>
<evidence type="ECO:0008006" key="3">
    <source>
        <dbReference type="Google" id="ProtNLM"/>
    </source>
</evidence>
<proteinExistence type="predicted"/>
<comment type="caution">
    <text evidence="1">The sequence shown here is derived from an EMBL/GenBank/DDBJ whole genome shotgun (WGS) entry which is preliminary data.</text>
</comment>
<dbReference type="Proteomes" id="UP000615455">
    <property type="component" value="Unassembled WGS sequence"/>
</dbReference>
<dbReference type="Gene3D" id="2.60.120.260">
    <property type="entry name" value="Galactose-binding domain-like"/>
    <property type="match status" value="1"/>
</dbReference>
<sequence length="1121" mass="120570">MPSSTTNMGLYKKNPSTDGNDTFDINTMLNDNWDRIDSQVGGQLADSAPMAVNLVNGLQVVTAPKGAPFNGINIRGRTLVNLLGRDGNCEDLTPFFRAGTVTLDSTIKKYGTNSFKTAQSVSTSFAYKNNFALVSGRYYVALMDAYMTATSGAVMALSVQQNSLGANIGTSLKTFDSSKLNQWQTLVTSFTGSAATGGVCSVVFGGTSTGTATGYMDGLRLYEVTAIEYGNLTTLTVDQLAAKYPYVDDVKHINAPYVIKYGENLLPTFNEWTVNNGTGGVATITNPYSINLNASGSTGELSTYYEVPVISGQQYTLTNPSTSYMRIVILDITGTSLVRNVISGNTSRVLTMPSNATILRVIATSLISFTDETNTATYVYGTGSAYIFSNPILNLGATAKPFKPRNDDMLAFPNVQLASSVDGTVYDTLFKRDGKYFVEKRFKDMVLDGSLGWITNGVPNATFGRVGLPLSNANLSANNAKMVKFDGKTVSETTDTPYGSGVIDNFYIWSNDTLYIDLANADTGWGNGYPPSVQEIQAYFYGWKMFEWGQPVTGTYNGTGTKGWIQANNVINNPAFYTNVLPTSINTNKYTPYKLTYQLATPTFEEIQVDAGMSLHEGLNQIEVGQGVIVREKVDASFISVGFNQINTLSSPLKYRNSRLLRVYKNGRDDAWFIGSRPVGTATIEQLGYGYAQKIPSAYDPTATYEISYIALDQHLLSAPITGVSGEAASNLKTVVDTLAINQADQDARISANEILARQIYNVPQKTTANMTLYVDATNGADNGDGSAVKPYKTIQFAINQIPQVINHFVTVNVAAGTYAESIIINGFVGQGKLLISSNSGANVSQFYSIINNTIELVLSGFNITTTTGTAISANNSSRVIVSGCAIVSSAPTQIGIQMNTGMMYVVQTVISNRNYAILANLGKLISDLNSGTNNNFSLASTLGGEIVKINSQPSGLESLGTGAAIRSAILNPWGDNTQANRSAFLAYQTGASNQVFSASTITKVNYSQATFYDNKSEFTLATSTFIAKDSGLYLFTANLRINSMPANSNAYMSLYINGTEGFRPNQFGTVASVTSYQIGMTQTVKLNAGDMVNVYFYCSNAVVADASQTVFQTFTGTRIA</sequence>
<dbReference type="EMBL" id="BMHE01000005">
    <property type="protein sequence ID" value="GGI45976.1"/>
    <property type="molecule type" value="Genomic_DNA"/>
</dbReference>
<evidence type="ECO:0000313" key="1">
    <source>
        <dbReference type="EMBL" id="GGI45976.1"/>
    </source>
</evidence>
<reference evidence="2" key="1">
    <citation type="journal article" date="2019" name="Int. J. Syst. Evol. Microbiol.">
        <title>The Global Catalogue of Microorganisms (GCM) 10K type strain sequencing project: providing services to taxonomists for standard genome sequencing and annotation.</title>
        <authorList>
            <consortium name="The Broad Institute Genomics Platform"/>
            <consortium name="The Broad Institute Genome Sequencing Center for Infectious Disease"/>
            <person name="Wu L."/>
            <person name="Ma J."/>
        </authorList>
    </citation>
    <scope>NUCLEOTIDE SEQUENCE [LARGE SCALE GENOMIC DNA]</scope>
    <source>
        <strain evidence="2">CGMCC 1.15043</strain>
    </source>
</reference>
<gene>
    <name evidence="1" type="ORF">GCM10008018_14820</name>
</gene>
<accession>A0ABQ2BUF1</accession>
<organism evidence="1 2">
    <name type="scientific">Paenibacillus marchantiophytorum</name>
    <dbReference type="NCBI Taxonomy" id="1619310"/>
    <lineage>
        <taxon>Bacteria</taxon>
        <taxon>Bacillati</taxon>
        <taxon>Bacillota</taxon>
        <taxon>Bacilli</taxon>
        <taxon>Bacillales</taxon>
        <taxon>Paenibacillaceae</taxon>
        <taxon>Paenibacillus</taxon>
    </lineage>
</organism>
<protein>
    <recommendedName>
        <fullName evidence="3">C1q domain-containing protein</fullName>
    </recommendedName>
</protein>
<dbReference type="SUPFAM" id="SSF51126">
    <property type="entry name" value="Pectin lyase-like"/>
    <property type="match status" value="1"/>
</dbReference>
<evidence type="ECO:0000313" key="2">
    <source>
        <dbReference type="Proteomes" id="UP000615455"/>
    </source>
</evidence>
<dbReference type="Gene3D" id="3.30.1910.20">
    <property type="entry name" value="asparaginyl-tRNA synthetase, N-terminal domain"/>
    <property type="match status" value="1"/>
</dbReference>
<dbReference type="InterPro" id="IPR008983">
    <property type="entry name" value="Tumour_necrosis_fac-like_dom"/>
</dbReference>